<reference evidence="2 3" key="1">
    <citation type="submission" date="2019-04" db="EMBL/GenBank/DDBJ databases">
        <title>Draft genome sequences of Streptomyces avermitilis ATCC 31267.</title>
        <authorList>
            <person name="Komaki H."/>
            <person name="Tamura T."/>
            <person name="Hosoyama A."/>
        </authorList>
    </citation>
    <scope>NUCLEOTIDE SEQUENCE [LARGE SCALE GENOMIC DNA]</scope>
    <source>
        <strain evidence="2 3">ATCC 31267</strain>
    </source>
</reference>
<gene>
    <name evidence="1" type="ORF">SAV14893_032870</name>
    <name evidence="2" type="ORF">SAV31267_054450</name>
</gene>
<protein>
    <submittedName>
        <fullName evidence="2">Uncharacterized protein</fullName>
    </submittedName>
</protein>
<organism evidence="2 3">
    <name type="scientific">Streptomyces avermitilis</name>
    <dbReference type="NCBI Taxonomy" id="33903"/>
    <lineage>
        <taxon>Bacteria</taxon>
        <taxon>Bacillati</taxon>
        <taxon>Actinomycetota</taxon>
        <taxon>Actinomycetes</taxon>
        <taxon>Kitasatosporales</taxon>
        <taxon>Streptomycetaceae</taxon>
        <taxon>Streptomyces</taxon>
    </lineage>
</organism>
<evidence type="ECO:0000313" key="4">
    <source>
        <dbReference type="Proteomes" id="UP000302139"/>
    </source>
</evidence>
<dbReference type="EMBL" id="BJHX01000001">
    <property type="protein sequence ID" value="GDY63894.1"/>
    <property type="molecule type" value="Genomic_DNA"/>
</dbReference>
<evidence type="ECO:0000313" key="3">
    <source>
        <dbReference type="Proteomes" id="UP000299211"/>
    </source>
</evidence>
<reference evidence="1 4" key="2">
    <citation type="submission" date="2019-04" db="EMBL/GenBank/DDBJ databases">
        <title>Draft genome sequences of Streptomyces avermitilis NBRC 14893.</title>
        <authorList>
            <person name="Komaki H."/>
            <person name="Tamura T."/>
            <person name="Hosoyama A."/>
        </authorList>
    </citation>
    <scope>NUCLEOTIDE SEQUENCE [LARGE SCALE GENOMIC DNA]</scope>
    <source>
        <strain evidence="1 4">NBRC 14893</strain>
    </source>
</reference>
<dbReference type="EMBL" id="BJHY01000001">
    <property type="protein sequence ID" value="GDY75960.1"/>
    <property type="molecule type" value="Genomic_DNA"/>
</dbReference>
<dbReference type="Proteomes" id="UP000299211">
    <property type="component" value="Unassembled WGS sequence"/>
</dbReference>
<dbReference type="AlphaFoldDB" id="A0A4D4MUW6"/>
<accession>A0A4D4MUW6</accession>
<comment type="caution">
    <text evidence="2">The sequence shown here is derived from an EMBL/GenBank/DDBJ whole genome shotgun (WGS) entry which is preliminary data.</text>
</comment>
<dbReference type="Proteomes" id="UP000302139">
    <property type="component" value="Unassembled WGS sequence"/>
</dbReference>
<evidence type="ECO:0000313" key="2">
    <source>
        <dbReference type="EMBL" id="GDY75960.1"/>
    </source>
</evidence>
<sequence>MKDDIQDVVQDDGGRTGVVRAALAALFAQFVLPCVLQTAPQVMRAQKIHLPVQPFA</sequence>
<proteinExistence type="predicted"/>
<name>A0A4D4MUW6_STRAX</name>
<evidence type="ECO:0000313" key="1">
    <source>
        <dbReference type="EMBL" id="GDY63894.1"/>
    </source>
</evidence>